<proteinExistence type="predicted"/>
<reference evidence="1" key="1">
    <citation type="journal article" date="2021" name="Proc. Natl. Acad. Sci. U.S.A.">
        <title>A Catalog of Tens of Thousands of Viruses from Human Metagenomes Reveals Hidden Associations with Chronic Diseases.</title>
        <authorList>
            <person name="Tisza M.J."/>
            <person name="Buck C.B."/>
        </authorList>
    </citation>
    <scope>NUCLEOTIDE SEQUENCE</scope>
    <source>
        <strain evidence="1">CtmTa7</strain>
    </source>
</reference>
<protein>
    <submittedName>
        <fullName evidence="1">Uncharacterized protein</fullName>
    </submittedName>
</protein>
<sequence>MDWRNRKYYVVTFCYNSFDMRMSYLKLIPNIKFTYYKNIPKQIDEAEERGNYQFMIGVPHDFSSTVEYELEKAERKDLYCEWKEIKQDLSKKYLDVFGNPMPYRRCDINPNKMCNHCMNC</sequence>
<accession>A0A8S5RBJ2</accession>
<evidence type="ECO:0000313" key="1">
    <source>
        <dbReference type="EMBL" id="DAE28744.1"/>
    </source>
</evidence>
<organism evidence="1">
    <name type="scientific">virus sp. ctmTa7</name>
    <dbReference type="NCBI Taxonomy" id="2828255"/>
    <lineage>
        <taxon>Viruses</taxon>
    </lineage>
</organism>
<dbReference type="EMBL" id="BK059091">
    <property type="protein sequence ID" value="DAE28744.1"/>
    <property type="molecule type" value="Genomic_DNA"/>
</dbReference>
<name>A0A8S5RBJ2_9VIRU</name>